<feature type="region of interest" description="Disordered" evidence="1">
    <location>
        <begin position="145"/>
        <end position="170"/>
    </location>
</feature>
<evidence type="ECO:0000256" key="2">
    <source>
        <dbReference type="SAM" id="SignalP"/>
    </source>
</evidence>
<feature type="compositionally biased region" description="Basic residues" evidence="1">
    <location>
        <begin position="1284"/>
        <end position="1293"/>
    </location>
</feature>
<proteinExistence type="predicted"/>
<organism evidence="3 4">
    <name type="scientific">Mycena indigotica</name>
    <dbReference type="NCBI Taxonomy" id="2126181"/>
    <lineage>
        <taxon>Eukaryota</taxon>
        <taxon>Fungi</taxon>
        <taxon>Dikarya</taxon>
        <taxon>Basidiomycota</taxon>
        <taxon>Agaricomycotina</taxon>
        <taxon>Agaricomycetes</taxon>
        <taxon>Agaricomycetidae</taxon>
        <taxon>Agaricales</taxon>
        <taxon>Marasmiineae</taxon>
        <taxon>Mycenaceae</taxon>
        <taxon>Mycena</taxon>
    </lineage>
</organism>
<comment type="caution">
    <text evidence="3">The sequence shown here is derived from an EMBL/GenBank/DDBJ whole genome shotgun (WGS) entry which is preliminary data.</text>
</comment>
<feature type="compositionally biased region" description="Low complexity" evidence="1">
    <location>
        <begin position="1194"/>
        <end position="1217"/>
    </location>
</feature>
<accession>A0A8H6SKC7</accession>
<keyword evidence="4" id="KW-1185">Reference proteome</keyword>
<feature type="compositionally biased region" description="Basic and acidic residues" evidence="1">
    <location>
        <begin position="745"/>
        <end position="754"/>
    </location>
</feature>
<feature type="region of interest" description="Disordered" evidence="1">
    <location>
        <begin position="745"/>
        <end position="785"/>
    </location>
</feature>
<protein>
    <submittedName>
        <fullName evidence="3">Uncharacterized protein</fullName>
    </submittedName>
</protein>
<feature type="region of interest" description="Disordered" evidence="1">
    <location>
        <begin position="1166"/>
        <end position="1319"/>
    </location>
</feature>
<feature type="compositionally biased region" description="Polar residues" evidence="1">
    <location>
        <begin position="1261"/>
        <end position="1272"/>
    </location>
</feature>
<dbReference type="RefSeq" id="XP_037218934.1">
    <property type="nucleotide sequence ID" value="XM_037363290.1"/>
</dbReference>
<feature type="compositionally biased region" description="Basic and acidic residues" evidence="1">
    <location>
        <begin position="1219"/>
        <end position="1238"/>
    </location>
</feature>
<feature type="compositionally biased region" description="Low complexity" evidence="1">
    <location>
        <begin position="145"/>
        <end position="160"/>
    </location>
</feature>
<feature type="compositionally biased region" description="Basic residues" evidence="1">
    <location>
        <begin position="755"/>
        <end position="764"/>
    </location>
</feature>
<gene>
    <name evidence="3" type="ORF">MIND_00656300</name>
</gene>
<feature type="chain" id="PRO_5034996130" evidence="2">
    <location>
        <begin position="24"/>
        <end position="1319"/>
    </location>
</feature>
<dbReference type="Proteomes" id="UP000636479">
    <property type="component" value="Unassembled WGS sequence"/>
</dbReference>
<name>A0A8H6SKC7_9AGAR</name>
<feature type="region of interest" description="Disordered" evidence="1">
    <location>
        <begin position="74"/>
        <end position="107"/>
    </location>
</feature>
<evidence type="ECO:0000313" key="3">
    <source>
        <dbReference type="EMBL" id="KAF7300934.1"/>
    </source>
</evidence>
<sequence>MPYPHLQLLLVGILVLMSYACVAQCKHAVNGTPFGRLSDLKRHQSTCLAFETHQQLTTANRTTVPNTLELYQRRQQKKKDNRIATATAASALQSSEGLANSDHETLMPNVDSTPAVEPDPVPAPLNAAGRPIRRKRKTWKLLQQLPETPLSLPTTSLPTEQPTPPSPTPSTYQWVWQGLRTTVNSFGLFRDYPSCPTYNPDEQLANADLSDIPVPLHANTATLPPTEVPFATPVMHPMTVETETSQSASVWSHMAALGQFSNSSRAGLMKLVDFLGSSDFNPDDVKGMNVQKETEMLDTRLAAPVAGIRDGWKTAPINISVPDGNIHRSEAEAPVFSVSGLYYRPLVDVIKAAIINGGARCFHYTPFKQFWLPSQDSQPQRVYDEIYSSDAMVQAYEELHQQPPKQECTLERVILPLMFWSDSTHLASFGTASLWPLYLFFGNQSKWLRAKPRAGVCHHVAYFPKLPDSFSDWFKTQSGGDGPSGELLTHCRRELMHGIWRLLLDEEFVAAWNLANHSQSSPGNYSQYGQMSLSTLVLMMTIAVVGIERVRTWIYEWGYKIKSAAVERFLGPFSEVPTSNAFSDRLARFNFNPFKMLVPDFMHEFELGVFKAFFTHLLRVFQAYGNGCVSTLDYRYRLIPTFGQATIRRFTENTSALKKLAAWNWQAILTCSLPVVEGLLDDPNDNAFVLDILFTLAEFHAFAKLRIHTDDTIKHLRALTKELGRLLRRFQRVFLPSLAQRGIHPKELPSEHNARTSRKAKRAAKAAATQQARGSQQTARSTSSAAPKEKVYSLLTYKLHALGDYVKSILWFGSLDSYTTQTGELEHRRVKRFYARTNKNRAVRQMTLLERRDTFFRNIRARAVKRATALVRPHKPTPRPSPTWHRNSITMSHPPKITVFISLPSWLSDHRGDPAVQDFLPKLQAHLLGRLVHPDHTGDSNEFSREQCEDIILRNDRIYYHQMCRVNYTTYDIRRGQDHLNPTRRSDVMMLSPEGDTSHPFSYAQVLMICHANVLRKSNPTPQHVDFLWVRRYAFDKGYKSGFKRKRLHRVHFIPETDSNAFAFLNPDEVIRASHLVPAFAHGKCTHLLASDSIGRLTREGLAPNEDWTSYYVNFFADRDMVMRYFGGGIGHYRVPLPLDPEPEPEQQPQMDDQELPVDTPIIIPQAVEPPQEPPSGPADQEEVAPDPNEGPGSDLESNQSDSDSSSESSSSAGSDNGDNDKLQHKRARIADVERAGSEDNETGTQARVLPRVRLILPSHPSDSSLGSQQGLPLTITVPPSSRPRPRPRRKIVHQQDEEAEWEAGEPYPEELQYGYAPP</sequence>
<keyword evidence="2" id="KW-0732">Signal</keyword>
<dbReference type="InterPro" id="IPR041078">
    <property type="entry name" value="Plavaka"/>
</dbReference>
<evidence type="ECO:0000313" key="4">
    <source>
        <dbReference type="Proteomes" id="UP000636479"/>
    </source>
</evidence>
<dbReference type="Pfam" id="PF18759">
    <property type="entry name" value="Plavaka"/>
    <property type="match status" value="1"/>
</dbReference>
<feature type="compositionally biased region" description="Low complexity" evidence="1">
    <location>
        <begin position="765"/>
        <end position="785"/>
    </location>
</feature>
<dbReference type="GeneID" id="59345806"/>
<dbReference type="OrthoDB" id="2687259at2759"/>
<dbReference type="EMBL" id="JACAZF010000006">
    <property type="protein sequence ID" value="KAF7300934.1"/>
    <property type="molecule type" value="Genomic_DNA"/>
</dbReference>
<reference evidence="3" key="1">
    <citation type="submission" date="2020-05" db="EMBL/GenBank/DDBJ databases">
        <title>Mycena genomes resolve the evolution of fungal bioluminescence.</title>
        <authorList>
            <person name="Tsai I.J."/>
        </authorList>
    </citation>
    <scope>NUCLEOTIDE SEQUENCE</scope>
    <source>
        <strain evidence="3">171206Taipei</strain>
    </source>
</reference>
<evidence type="ECO:0000256" key="1">
    <source>
        <dbReference type="SAM" id="MobiDB-lite"/>
    </source>
</evidence>
<feature type="signal peptide" evidence="2">
    <location>
        <begin position="1"/>
        <end position="23"/>
    </location>
</feature>